<comment type="caution">
    <text evidence="2">The sequence shown here is derived from an EMBL/GenBank/DDBJ whole genome shotgun (WGS) entry which is preliminary data.</text>
</comment>
<dbReference type="Proteomes" id="UP000823046">
    <property type="component" value="Unassembled WGS sequence"/>
</dbReference>
<organism evidence="2 3">
    <name type="scientific">Cardiosporidium cionae</name>
    <dbReference type="NCBI Taxonomy" id="476202"/>
    <lineage>
        <taxon>Eukaryota</taxon>
        <taxon>Sar</taxon>
        <taxon>Alveolata</taxon>
        <taxon>Apicomplexa</taxon>
        <taxon>Aconoidasida</taxon>
        <taxon>Nephromycida</taxon>
        <taxon>Cardiosporidium</taxon>
    </lineage>
</organism>
<dbReference type="InterPro" id="IPR036013">
    <property type="entry name" value="Band_7/SPFH_dom_sf"/>
</dbReference>
<dbReference type="EMBL" id="JADAQX010000084">
    <property type="protein sequence ID" value="KAF8822106.1"/>
    <property type="molecule type" value="Genomic_DNA"/>
</dbReference>
<sequence>MGCCAAVPQENVYVVETCGDFKQFLYPGCGCIGCFPFNYVRGSLNSRLKSRDLQCVAKTKTNVFVVMRLSIQYEIIQEKLELAYYTLDDPESHLASLVFDAVTSIVPKIELDDLFETRDDISKFVKQSLSEGMESYGYRIVDVLLTNVSPDKDVQESMNNINRLRRLRIAETEIAEYQRSWATRMQMKRMRIVKAAEAEMIQMQLKGEGLARQRQILVEGLKDSLVEALPQLGLEQKSVMELILLSQYLDTLKDVGKNSGSNIVFYDDGDDDSGLTNLRNIMVQSNSAASK</sequence>
<proteinExistence type="predicted"/>
<protein>
    <recommendedName>
        <fullName evidence="1">Band 7 domain-containing protein</fullName>
    </recommendedName>
</protein>
<dbReference type="PANTHER" id="PTHR43327:SF10">
    <property type="entry name" value="STOMATIN-LIKE PROTEIN 2, MITOCHONDRIAL"/>
    <property type="match status" value="1"/>
</dbReference>
<dbReference type="SUPFAM" id="SSF117892">
    <property type="entry name" value="Band 7/SPFH domain"/>
    <property type="match status" value="1"/>
</dbReference>
<evidence type="ECO:0000313" key="2">
    <source>
        <dbReference type="EMBL" id="KAF8822106.1"/>
    </source>
</evidence>
<dbReference type="Gene3D" id="3.30.479.30">
    <property type="entry name" value="Band 7 domain"/>
    <property type="match status" value="1"/>
</dbReference>
<gene>
    <name evidence="2" type="ORF">IE077_001019</name>
</gene>
<evidence type="ECO:0000259" key="1">
    <source>
        <dbReference type="SMART" id="SM00244"/>
    </source>
</evidence>
<keyword evidence="3" id="KW-1185">Reference proteome</keyword>
<accession>A0ABQ7JDP7</accession>
<feature type="domain" description="Band 7" evidence="1">
    <location>
        <begin position="2"/>
        <end position="162"/>
    </location>
</feature>
<dbReference type="InterPro" id="IPR050710">
    <property type="entry name" value="Band7/mec-2_domain"/>
</dbReference>
<evidence type="ECO:0000313" key="3">
    <source>
        <dbReference type="Proteomes" id="UP000823046"/>
    </source>
</evidence>
<dbReference type="PANTHER" id="PTHR43327">
    <property type="entry name" value="STOMATIN-LIKE PROTEIN 2, MITOCHONDRIAL"/>
    <property type="match status" value="1"/>
</dbReference>
<dbReference type="SMART" id="SM00244">
    <property type="entry name" value="PHB"/>
    <property type="match status" value="1"/>
</dbReference>
<dbReference type="InterPro" id="IPR001107">
    <property type="entry name" value="Band_7"/>
</dbReference>
<dbReference type="Pfam" id="PF01145">
    <property type="entry name" value="Band_7"/>
    <property type="match status" value="1"/>
</dbReference>
<reference evidence="2 3" key="1">
    <citation type="journal article" date="2020" name="bioRxiv">
        <title>Metabolic contributions of an alphaproteobacterial endosymbiont in the apicomplexan Cardiosporidium cionae.</title>
        <authorList>
            <person name="Hunter E.S."/>
            <person name="Paight C.J."/>
            <person name="Lane C.E."/>
        </authorList>
    </citation>
    <scope>NUCLEOTIDE SEQUENCE [LARGE SCALE GENOMIC DNA]</scope>
    <source>
        <strain evidence="2">ESH_2018</strain>
    </source>
</reference>
<name>A0ABQ7JDP7_9APIC</name>